<dbReference type="PANTHER" id="PTHR43691">
    <property type="entry name" value="URIDINE PHOSPHORYLASE"/>
    <property type="match status" value="1"/>
</dbReference>
<reference evidence="5" key="2">
    <citation type="submission" date="2020-09" db="EMBL/GenBank/DDBJ databases">
        <authorList>
            <person name="Sun Q."/>
            <person name="Ohkuma M."/>
        </authorList>
    </citation>
    <scope>NUCLEOTIDE SEQUENCE</scope>
    <source>
        <strain evidence="5">JCM 13919</strain>
    </source>
</reference>
<dbReference type="CDD" id="cd00436">
    <property type="entry name" value="UP_TbUP-like"/>
    <property type="match status" value="1"/>
</dbReference>
<proteinExistence type="predicted"/>
<evidence type="ECO:0000256" key="3">
    <source>
        <dbReference type="ARBA" id="ARBA00048447"/>
    </source>
</evidence>
<comment type="caution">
    <text evidence="5">The sequence shown here is derived from an EMBL/GenBank/DDBJ whole genome shotgun (WGS) entry which is preliminary data.</text>
</comment>
<dbReference type="EMBL" id="BMOB01000001">
    <property type="protein sequence ID" value="GGI77881.1"/>
    <property type="molecule type" value="Genomic_DNA"/>
</dbReference>
<evidence type="ECO:0000313" key="6">
    <source>
        <dbReference type="Proteomes" id="UP000630149"/>
    </source>
</evidence>
<dbReference type="Pfam" id="PF01048">
    <property type="entry name" value="PNP_UDP_1"/>
    <property type="match status" value="1"/>
</dbReference>
<dbReference type="GO" id="GO:0004850">
    <property type="term" value="F:uridine phosphorylase activity"/>
    <property type="evidence" value="ECO:0007669"/>
    <property type="project" value="UniProtKB-EC"/>
</dbReference>
<protein>
    <recommendedName>
        <fullName evidence="2">Uridine phosphorylase</fullName>
        <ecNumber evidence="1">2.4.2.3</ecNumber>
    </recommendedName>
</protein>
<feature type="domain" description="Nucleoside phosphorylase" evidence="4">
    <location>
        <begin position="29"/>
        <end position="264"/>
    </location>
</feature>
<evidence type="ECO:0000313" key="5">
    <source>
        <dbReference type="EMBL" id="GGI77881.1"/>
    </source>
</evidence>
<reference evidence="5" key="1">
    <citation type="journal article" date="2014" name="Int. J. Syst. Evol. Microbiol.">
        <title>Complete genome sequence of Corynebacterium casei LMG S-19264T (=DSM 44701T), isolated from a smear-ripened cheese.</title>
        <authorList>
            <consortium name="US DOE Joint Genome Institute (JGI-PGF)"/>
            <person name="Walter F."/>
            <person name="Albersmeier A."/>
            <person name="Kalinowski J."/>
            <person name="Ruckert C."/>
        </authorList>
    </citation>
    <scope>NUCLEOTIDE SEQUENCE</scope>
    <source>
        <strain evidence="5">JCM 13919</strain>
    </source>
</reference>
<dbReference type="InterPro" id="IPR035994">
    <property type="entry name" value="Nucleoside_phosphorylase_sf"/>
</dbReference>
<accession>A0A917JPZ8</accession>
<dbReference type="SUPFAM" id="SSF53167">
    <property type="entry name" value="Purine and uridine phosphorylases"/>
    <property type="match status" value="1"/>
</dbReference>
<dbReference type="GO" id="GO:0009116">
    <property type="term" value="P:nucleoside metabolic process"/>
    <property type="evidence" value="ECO:0007669"/>
    <property type="project" value="InterPro"/>
</dbReference>
<evidence type="ECO:0000259" key="4">
    <source>
        <dbReference type="Pfam" id="PF01048"/>
    </source>
</evidence>
<dbReference type="GO" id="GO:0005829">
    <property type="term" value="C:cytosol"/>
    <property type="evidence" value="ECO:0007669"/>
    <property type="project" value="TreeGrafter"/>
</dbReference>
<dbReference type="OrthoDB" id="5296640at2"/>
<keyword evidence="6" id="KW-1185">Reference proteome</keyword>
<comment type="catalytic activity">
    <reaction evidence="3">
        <text>uridine + phosphate = alpha-D-ribose 1-phosphate + uracil</text>
        <dbReference type="Rhea" id="RHEA:24388"/>
        <dbReference type="ChEBI" id="CHEBI:16704"/>
        <dbReference type="ChEBI" id="CHEBI:17568"/>
        <dbReference type="ChEBI" id="CHEBI:43474"/>
        <dbReference type="ChEBI" id="CHEBI:57720"/>
        <dbReference type="EC" id="2.4.2.3"/>
    </reaction>
</comment>
<gene>
    <name evidence="5" type="ORF">GCM10007966_03180</name>
</gene>
<dbReference type="EC" id="2.4.2.3" evidence="1"/>
<dbReference type="Proteomes" id="UP000630149">
    <property type="component" value="Unassembled WGS sequence"/>
</dbReference>
<sequence>MYKPADLPLNQRGAVYHLDLLPEELADTVITVGDPSRVQLVSQRFDRVEITRMHREFVTHTGYLGEKRITVLSTGIGVPNIDIVINELDALANIDLKTRTPRNQHKTLTIIRLGTTGGLDHACVPGDVYISRYAIGFGTLLNYYQHQPSATLKQLHANLQIHLESRCGLFYLAEADADLFEQFVTLGAPSITATCNGFYGPQGRRLRIPLAYPDLLDKLVSFEFEGYKVLNFEMETAGILGLGRLFGHRCLSLSVVLANRMTGEFSEQVNEKVVGLIDKALPLL</sequence>
<evidence type="ECO:0000256" key="2">
    <source>
        <dbReference type="ARBA" id="ARBA00021980"/>
    </source>
</evidence>
<dbReference type="AlphaFoldDB" id="A0A917JPZ8"/>
<dbReference type="InterPro" id="IPR000845">
    <property type="entry name" value="Nucleoside_phosphorylase_d"/>
</dbReference>
<evidence type="ECO:0000256" key="1">
    <source>
        <dbReference type="ARBA" id="ARBA00011888"/>
    </source>
</evidence>
<dbReference type="PANTHER" id="PTHR43691:SF11">
    <property type="entry name" value="FI09636P-RELATED"/>
    <property type="match status" value="1"/>
</dbReference>
<dbReference type="RefSeq" id="WP_131775551.1">
    <property type="nucleotide sequence ID" value="NZ_BMOB01000001.1"/>
</dbReference>
<name>A0A917JPZ8_9GAMM</name>
<dbReference type="Gene3D" id="3.40.50.1580">
    <property type="entry name" value="Nucleoside phosphorylase domain"/>
    <property type="match status" value="1"/>
</dbReference>
<organism evidence="5 6">
    <name type="scientific">Legionella impletisoli</name>
    <dbReference type="NCBI Taxonomy" id="343510"/>
    <lineage>
        <taxon>Bacteria</taxon>
        <taxon>Pseudomonadati</taxon>
        <taxon>Pseudomonadota</taxon>
        <taxon>Gammaproteobacteria</taxon>
        <taxon>Legionellales</taxon>
        <taxon>Legionellaceae</taxon>
        <taxon>Legionella</taxon>
    </lineage>
</organism>